<dbReference type="AlphaFoldDB" id="A0A314KW88"/>
<sequence>MISLVLYECACDCDCFKLFFVFKGVTFPMHLVYHYATIKTSDVRNLSGIKDVAIFIPVEPCWDKSC</sequence>
<protein>
    <submittedName>
        <fullName evidence="1">Uncharacterized protein</fullName>
    </submittedName>
</protein>
<keyword evidence="2" id="KW-1185">Reference proteome</keyword>
<evidence type="ECO:0000313" key="1">
    <source>
        <dbReference type="EMBL" id="OIT33668.1"/>
    </source>
</evidence>
<dbReference type="EMBL" id="MJEQ01000842">
    <property type="protein sequence ID" value="OIT33668.1"/>
    <property type="molecule type" value="Genomic_DNA"/>
</dbReference>
<proteinExistence type="predicted"/>
<gene>
    <name evidence="1" type="ORF">A4A49_31742</name>
</gene>
<reference evidence="1" key="1">
    <citation type="submission" date="2016-11" db="EMBL/GenBank/DDBJ databases">
        <title>The genome of Nicotiana attenuata.</title>
        <authorList>
            <person name="Xu S."/>
            <person name="Brockmoeller T."/>
            <person name="Gaquerel E."/>
            <person name="Navarro A."/>
            <person name="Kuhl H."/>
            <person name="Gase K."/>
            <person name="Ling Z."/>
            <person name="Zhou W."/>
            <person name="Kreitzer C."/>
            <person name="Stanke M."/>
            <person name="Tang H."/>
            <person name="Lyons E."/>
            <person name="Pandey P."/>
            <person name="Pandey S.P."/>
            <person name="Timmermann B."/>
            <person name="Baldwin I.T."/>
        </authorList>
    </citation>
    <scope>NUCLEOTIDE SEQUENCE [LARGE SCALE GENOMIC DNA]</scope>
    <source>
        <strain evidence="1">UT</strain>
    </source>
</reference>
<name>A0A314KW88_NICAT</name>
<organism evidence="1 2">
    <name type="scientific">Nicotiana attenuata</name>
    <name type="common">Coyote tobacco</name>
    <dbReference type="NCBI Taxonomy" id="49451"/>
    <lineage>
        <taxon>Eukaryota</taxon>
        <taxon>Viridiplantae</taxon>
        <taxon>Streptophyta</taxon>
        <taxon>Embryophyta</taxon>
        <taxon>Tracheophyta</taxon>
        <taxon>Spermatophyta</taxon>
        <taxon>Magnoliopsida</taxon>
        <taxon>eudicotyledons</taxon>
        <taxon>Gunneridae</taxon>
        <taxon>Pentapetalae</taxon>
        <taxon>asterids</taxon>
        <taxon>lamiids</taxon>
        <taxon>Solanales</taxon>
        <taxon>Solanaceae</taxon>
        <taxon>Nicotianoideae</taxon>
        <taxon>Nicotianeae</taxon>
        <taxon>Nicotiana</taxon>
    </lineage>
</organism>
<dbReference type="Gramene" id="OIT33668">
    <property type="protein sequence ID" value="OIT33668"/>
    <property type="gene ID" value="A4A49_31742"/>
</dbReference>
<comment type="caution">
    <text evidence="1">The sequence shown here is derived from an EMBL/GenBank/DDBJ whole genome shotgun (WGS) entry which is preliminary data.</text>
</comment>
<dbReference type="Proteomes" id="UP000187609">
    <property type="component" value="Unassembled WGS sequence"/>
</dbReference>
<evidence type="ECO:0000313" key="2">
    <source>
        <dbReference type="Proteomes" id="UP000187609"/>
    </source>
</evidence>
<accession>A0A314KW88</accession>